<dbReference type="PANTHER" id="PTHR34990:SF2">
    <property type="entry name" value="BLL8164 PROTEIN"/>
    <property type="match status" value="1"/>
</dbReference>
<dbReference type="InterPro" id="IPR043461">
    <property type="entry name" value="LpxH-like"/>
</dbReference>
<keyword evidence="5" id="KW-0464">Manganese</keyword>
<dbReference type="InterPro" id="IPR004843">
    <property type="entry name" value="Calcineurin-like_PHP"/>
</dbReference>
<keyword evidence="1" id="KW-1003">Cell membrane</keyword>
<dbReference type="CDD" id="cd07398">
    <property type="entry name" value="MPP_YbbF-LpxH"/>
    <property type="match status" value="1"/>
</dbReference>
<dbReference type="Proteomes" id="UP001595632">
    <property type="component" value="Unassembled WGS sequence"/>
</dbReference>
<evidence type="ECO:0000313" key="8">
    <source>
        <dbReference type="Proteomes" id="UP001595632"/>
    </source>
</evidence>
<organism evidence="7 8">
    <name type="scientific">Psychromarinibacter halotolerans</name>
    <dbReference type="NCBI Taxonomy" id="1775175"/>
    <lineage>
        <taxon>Bacteria</taxon>
        <taxon>Pseudomonadati</taxon>
        <taxon>Pseudomonadota</taxon>
        <taxon>Alphaproteobacteria</taxon>
        <taxon>Rhodobacterales</taxon>
        <taxon>Paracoccaceae</taxon>
        <taxon>Psychromarinibacter</taxon>
    </lineage>
</organism>
<gene>
    <name evidence="7" type="ORF">ACFOGP_15620</name>
</gene>
<evidence type="ECO:0000256" key="1">
    <source>
        <dbReference type="ARBA" id="ARBA00022475"/>
    </source>
</evidence>
<dbReference type="InterPro" id="IPR029052">
    <property type="entry name" value="Metallo-depent_PP-like"/>
</dbReference>
<proteinExistence type="predicted"/>
<dbReference type="RefSeq" id="WP_275631409.1">
    <property type="nucleotide sequence ID" value="NZ_JARGYD010000001.1"/>
</dbReference>
<keyword evidence="7" id="KW-0378">Hydrolase</keyword>
<evidence type="ECO:0000313" key="7">
    <source>
        <dbReference type="EMBL" id="MFC3144149.1"/>
    </source>
</evidence>
<comment type="caution">
    <text evidence="7">The sequence shown here is derived from an EMBL/GenBank/DDBJ whole genome shotgun (WGS) entry which is preliminary data.</text>
</comment>
<dbReference type="Pfam" id="PF00149">
    <property type="entry name" value="Metallophos"/>
    <property type="match status" value="1"/>
</dbReference>
<dbReference type="SUPFAM" id="SSF56300">
    <property type="entry name" value="Metallo-dependent phosphatases"/>
    <property type="match status" value="1"/>
</dbReference>
<evidence type="ECO:0000256" key="5">
    <source>
        <dbReference type="ARBA" id="ARBA00023211"/>
    </source>
</evidence>
<feature type="domain" description="Calcineurin-like phosphoesterase" evidence="6">
    <location>
        <begin position="6"/>
        <end position="203"/>
    </location>
</feature>
<protein>
    <submittedName>
        <fullName evidence="7">UDP-2,3-diacylglucosamine diphosphatase</fullName>
        <ecNumber evidence="7">3.6.1.54</ecNumber>
    </submittedName>
</protein>
<dbReference type="GO" id="GO:0016787">
    <property type="term" value="F:hydrolase activity"/>
    <property type="evidence" value="ECO:0007669"/>
    <property type="project" value="UniProtKB-KW"/>
</dbReference>
<keyword evidence="2" id="KW-0997">Cell inner membrane</keyword>
<name>A0ABV7GRD8_9RHOB</name>
<evidence type="ECO:0000259" key="6">
    <source>
        <dbReference type="Pfam" id="PF00149"/>
    </source>
</evidence>
<dbReference type="Gene3D" id="3.60.21.10">
    <property type="match status" value="1"/>
</dbReference>
<dbReference type="EMBL" id="JBHRTB010000010">
    <property type="protein sequence ID" value="MFC3144149.1"/>
    <property type="molecule type" value="Genomic_DNA"/>
</dbReference>
<evidence type="ECO:0000256" key="2">
    <source>
        <dbReference type="ARBA" id="ARBA00022519"/>
    </source>
</evidence>
<accession>A0ABV7GRD8</accession>
<keyword evidence="8" id="KW-1185">Reference proteome</keyword>
<reference evidence="8" key="1">
    <citation type="journal article" date="2019" name="Int. J. Syst. Evol. Microbiol.">
        <title>The Global Catalogue of Microorganisms (GCM) 10K type strain sequencing project: providing services to taxonomists for standard genome sequencing and annotation.</title>
        <authorList>
            <consortium name="The Broad Institute Genomics Platform"/>
            <consortium name="The Broad Institute Genome Sequencing Center for Infectious Disease"/>
            <person name="Wu L."/>
            <person name="Ma J."/>
        </authorList>
    </citation>
    <scope>NUCLEOTIDE SEQUENCE [LARGE SCALE GENOMIC DNA]</scope>
    <source>
        <strain evidence="8">KCTC 52366</strain>
    </source>
</reference>
<dbReference type="PANTHER" id="PTHR34990">
    <property type="entry name" value="UDP-2,3-DIACYLGLUCOSAMINE HYDROLASE-RELATED"/>
    <property type="match status" value="1"/>
</dbReference>
<sequence>MTDRAIFLSDFHLGTRGCRARLLVQFLKRHDAETIYLVGDIFDGWRLQRGWHWPESHNDVVQALLRKAQRGTRVVLIPGNHDEVMRNYYGIHFGGIEVKAHDTHVTATGKRYFVTHGDQFDAVVKNARWLAYLGDSAYATLIWLNPKINAIRRLWSPRYWSLSKWSKQQVKQAVNFICKFEEALAEDARQKGHDGVICGHIHHACIRDIGDIHYVNTGDWVESCTAVIEGEDGALRLVDWEARISRDRMLDRRARRRARAAAIQSPEQQDAS</sequence>
<evidence type="ECO:0000256" key="3">
    <source>
        <dbReference type="ARBA" id="ARBA00022723"/>
    </source>
</evidence>
<dbReference type="EC" id="3.6.1.54" evidence="7"/>
<keyword evidence="3" id="KW-0479">Metal-binding</keyword>
<evidence type="ECO:0000256" key="4">
    <source>
        <dbReference type="ARBA" id="ARBA00023136"/>
    </source>
</evidence>
<keyword evidence="4" id="KW-0472">Membrane</keyword>